<feature type="compositionally biased region" description="Low complexity" evidence="2">
    <location>
        <begin position="919"/>
        <end position="930"/>
    </location>
</feature>
<feature type="compositionally biased region" description="Acidic residues" evidence="2">
    <location>
        <begin position="549"/>
        <end position="570"/>
    </location>
</feature>
<protein>
    <recommendedName>
        <fullName evidence="5">F-box domain-containing protein</fullName>
    </recommendedName>
</protein>
<proteinExistence type="predicted"/>
<feature type="compositionally biased region" description="Polar residues" evidence="2">
    <location>
        <begin position="836"/>
        <end position="860"/>
    </location>
</feature>
<feature type="coiled-coil region" evidence="1">
    <location>
        <begin position="29"/>
        <end position="70"/>
    </location>
</feature>
<keyword evidence="1" id="KW-0175">Coiled coil</keyword>
<feature type="compositionally biased region" description="Low complexity" evidence="2">
    <location>
        <begin position="787"/>
        <end position="801"/>
    </location>
</feature>
<feature type="compositionally biased region" description="Pro residues" evidence="2">
    <location>
        <begin position="760"/>
        <end position="772"/>
    </location>
</feature>
<comment type="caution">
    <text evidence="3">The sequence shown here is derived from an EMBL/GenBank/DDBJ whole genome shotgun (WGS) entry which is preliminary data.</text>
</comment>
<reference evidence="3 4" key="1">
    <citation type="journal article" date="2024" name="Commun. Biol.">
        <title>Comparative genomic analysis of thermophilic fungi reveals convergent evolutionary adaptations and gene losses.</title>
        <authorList>
            <person name="Steindorff A.S."/>
            <person name="Aguilar-Pontes M.V."/>
            <person name="Robinson A.J."/>
            <person name="Andreopoulos B."/>
            <person name="LaButti K."/>
            <person name="Kuo A."/>
            <person name="Mondo S."/>
            <person name="Riley R."/>
            <person name="Otillar R."/>
            <person name="Haridas S."/>
            <person name="Lipzen A."/>
            <person name="Grimwood J."/>
            <person name="Schmutz J."/>
            <person name="Clum A."/>
            <person name="Reid I.D."/>
            <person name="Moisan M.C."/>
            <person name="Butler G."/>
            <person name="Nguyen T.T.M."/>
            <person name="Dewar K."/>
            <person name="Conant G."/>
            <person name="Drula E."/>
            <person name="Henrissat B."/>
            <person name="Hansel C."/>
            <person name="Singer S."/>
            <person name="Hutchinson M.I."/>
            <person name="de Vries R.P."/>
            <person name="Natvig D.O."/>
            <person name="Powell A.J."/>
            <person name="Tsang A."/>
            <person name="Grigoriev I.V."/>
        </authorList>
    </citation>
    <scope>NUCLEOTIDE SEQUENCE [LARGE SCALE GENOMIC DNA]</scope>
    <source>
        <strain evidence="3 4">CBS 620.91</strain>
    </source>
</reference>
<feature type="compositionally biased region" description="Acidic residues" evidence="2">
    <location>
        <begin position="934"/>
        <end position="979"/>
    </location>
</feature>
<feature type="compositionally biased region" description="Polar residues" evidence="2">
    <location>
        <begin position="719"/>
        <end position="730"/>
    </location>
</feature>
<name>A0ABR3VG99_HUMIN</name>
<keyword evidence="4" id="KW-1185">Reference proteome</keyword>
<evidence type="ECO:0000256" key="2">
    <source>
        <dbReference type="SAM" id="MobiDB-lite"/>
    </source>
</evidence>
<feature type="region of interest" description="Disordered" evidence="2">
    <location>
        <begin position="495"/>
        <end position="869"/>
    </location>
</feature>
<evidence type="ECO:0000256" key="1">
    <source>
        <dbReference type="SAM" id="Coils"/>
    </source>
</evidence>
<feature type="compositionally biased region" description="Acidic residues" evidence="2">
    <location>
        <begin position="630"/>
        <end position="643"/>
    </location>
</feature>
<gene>
    <name evidence="3" type="ORF">VTJ49DRAFT_7635</name>
</gene>
<feature type="compositionally biased region" description="Low complexity" evidence="2">
    <location>
        <begin position="644"/>
        <end position="668"/>
    </location>
</feature>
<dbReference type="Proteomes" id="UP001583172">
    <property type="component" value="Unassembled WGS sequence"/>
</dbReference>
<feature type="region of interest" description="Disordered" evidence="2">
    <location>
        <begin position="919"/>
        <end position="1029"/>
    </location>
</feature>
<evidence type="ECO:0000313" key="4">
    <source>
        <dbReference type="Proteomes" id="UP001583172"/>
    </source>
</evidence>
<feature type="compositionally biased region" description="Acidic residues" evidence="2">
    <location>
        <begin position="994"/>
        <end position="1022"/>
    </location>
</feature>
<organism evidence="3 4">
    <name type="scientific">Humicola insolens</name>
    <name type="common">Soft-rot fungus</name>
    <dbReference type="NCBI Taxonomy" id="85995"/>
    <lineage>
        <taxon>Eukaryota</taxon>
        <taxon>Fungi</taxon>
        <taxon>Dikarya</taxon>
        <taxon>Ascomycota</taxon>
        <taxon>Pezizomycotina</taxon>
        <taxon>Sordariomycetes</taxon>
        <taxon>Sordariomycetidae</taxon>
        <taxon>Sordariales</taxon>
        <taxon>Chaetomiaceae</taxon>
        <taxon>Mycothermus</taxon>
    </lineage>
</organism>
<evidence type="ECO:0008006" key="5">
    <source>
        <dbReference type="Google" id="ProtNLM"/>
    </source>
</evidence>
<accession>A0ABR3VG99</accession>
<feature type="compositionally biased region" description="Acidic residues" evidence="2">
    <location>
        <begin position="580"/>
        <end position="620"/>
    </location>
</feature>
<evidence type="ECO:0000313" key="3">
    <source>
        <dbReference type="EMBL" id="KAL1840893.1"/>
    </source>
</evidence>
<dbReference type="EMBL" id="JAZGSY010000095">
    <property type="protein sequence ID" value="KAL1840893.1"/>
    <property type="molecule type" value="Genomic_DNA"/>
</dbReference>
<feature type="compositionally biased region" description="Polar residues" evidence="2">
    <location>
        <begin position="680"/>
        <end position="697"/>
    </location>
</feature>
<sequence>MEDLANIMEQPPNTLVGPILEAHIARDPRSDFQAELARERDRNAELEQENRRLTAENRTLRERVRAFEDKQARIGKFHERTWLEKLRDYDRNYHANPAKYAEIYKLCCMEENMSTKSNVVHPGIKLVAPRNWPHPDWEDLNPGLARRGSPAPAPESDTPFLSWLPDKVLEAILKCLLYKPDELIHCLSRLDPFQQPDVIPSDEELGENRSGLPKRFFWGRRDCSITKDGADPQKLLAILGVNRRLYFLGVHIFYGLNTFAFSSLGEFGRFCTGIGLARLARIQHIELLWTGNQRLTCPPDERRKTPASRRTYPLSWLCEMPCLRTLVVHVNETAKNYVRRRYQNPTVKSQLDAKSSGQPNQRMTRSLRCLQGLDYVWQLRGLDMVKFYDFNQVLKTPGHPDIRHPVADWSFTEGVQRMVTMDKTANRKERCELERLEESDDTHLLRRDIDQSWTQGPQDWQIVKPIFEWGGSKSYDERRRERVKREEELAEYFSVLDGLGSDGDTEPDNVDHSDGNETDVSSGYSSDGSDDSRQWASRPRSVGLRDELFVSDEPDSEDEDLEAEGSDIEDSNLGGSDPEGSNDDAVSVEDSDSEGLEGDDSDLETTDEEGSTSDDEDDDSNTSSSGLSDDGIDDNVSESEDGSPSDTSSFISSRSSSFASSNASQEASPHGLAALKRENSSATPSKPDPQSRSNSVFATPGPRFGSEPSARPSHPTVDSLRNTPAASHTRTGYKREGSPTPLISPKRFRGDSLFVTPGPARTPAPGPTPPATAPSFFNLTHLPSQARLPTQTTTTPPQTDQTRTRFRSVPAFLSKPTPSTPTPPNRIAITPMFPTAESSSPRPTPLLNGNSIVNSNTQPNSSSSRTVSGTLGLGSGLRFRSLLASNNNTRSGSAPAGSSGFGFGLALGRGFGWRVGSVASSGAGGSVEEAIVIESDDEEVGRSDVDEDAEGQGGDEGDGDDESGDENEDEGEDGDEDGMDLGLDGVPEVNLMMDSDDDDGADDEMGVDDVDDEGLGDGEEQDLSDKEIL</sequence>